<dbReference type="EMBL" id="GBXM01019084">
    <property type="protein sequence ID" value="JAH89493.1"/>
    <property type="molecule type" value="Transcribed_RNA"/>
</dbReference>
<protein>
    <submittedName>
        <fullName evidence="1">Uncharacterized protein</fullName>
    </submittedName>
</protein>
<accession>A0A0E9WJ29</accession>
<proteinExistence type="predicted"/>
<reference evidence="1" key="2">
    <citation type="journal article" date="2015" name="Fish Shellfish Immunol.">
        <title>Early steps in the European eel (Anguilla anguilla)-Vibrio vulnificus interaction in the gills: Role of the RtxA13 toxin.</title>
        <authorList>
            <person name="Callol A."/>
            <person name="Pajuelo D."/>
            <person name="Ebbesson L."/>
            <person name="Teles M."/>
            <person name="MacKenzie S."/>
            <person name="Amaro C."/>
        </authorList>
    </citation>
    <scope>NUCLEOTIDE SEQUENCE</scope>
</reference>
<name>A0A0E9WJ29_ANGAN</name>
<organism evidence="1">
    <name type="scientific">Anguilla anguilla</name>
    <name type="common">European freshwater eel</name>
    <name type="synonym">Muraena anguilla</name>
    <dbReference type="NCBI Taxonomy" id="7936"/>
    <lineage>
        <taxon>Eukaryota</taxon>
        <taxon>Metazoa</taxon>
        <taxon>Chordata</taxon>
        <taxon>Craniata</taxon>
        <taxon>Vertebrata</taxon>
        <taxon>Euteleostomi</taxon>
        <taxon>Actinopterygii</taxon>
        <taxon>Neopterygii</taxon>
        <taxon>Teleostei</taxon>
        <taxon>Anguilliformes</taxon>
        <taxon>Anguillidae</taxon>
        <taxon>Anguilla</taxon>
    </lineage>
</organism>
<dbReference type="AlphaFoldDB" id="A0A0E9WJ29"/>
<evidence type="ECO:0000313" key="1">
    <source>
        <dbReference type="EMBL" id="JAH89493.1"/>
    </source>
</evidence>
<sequence>MQSDNTTINRRHLVHAEPGQGSLVTHDYPWFKCGLV</sequence>
<reference evidence="1" key="1">
    <citation type="submission" date="2014-11" db="EMBL/GenBank/DDBJ databases">
        <authorList>
            <person name="Amaro Gonzalez C."/>
        </authorList>
    </citation>
    <scope>NUCLEOTIDE SEQUENCE</scope>
</reference>